<feature type="binding site" description="via carbamate group" evidence="15">
    <location>
        <position position="121"/>
    </location>
    <ligand>
        <name>Mg(2+)</name>
        <dbReference type="ChEBI" id="CHEBI:18420"/>
    </ligand>
</feature>
<evidence type="ECO:0000313" key="19">
    <source>
        <dbReference type="Proteomes" id="UP001355056"/>
    </source>
</evidence>
<evidence type="ECO:0000256" key="6">
    <source>
        <dbReference type="ARBA" id="ARBA00022842"/>
    </source>
</evidence>
<evidence type="ECO:0000256" key="8">
    <source>
        <dbReference type="ARBA" id="ARBA00023014"/>
    </source>
</evidence>
<keyword evidence="19" id="KW-1185">Reference proteome</keyword>
<evidence type="ECO:0000256" key="12">
    <source>
        <dbReference type="ARBA" id="ARBA00029436"/>
    </source>
</evidence>
<evidence type="ECO:0000256" key="15">
    <source>
        <dbReference type="HAMAP-Rule" id="MF_00012"/>
    </source>
</evidence>
<dbReference type="InterPro" id="IPR056740">
    <property type="entry name" value="ILV_EDD_C"/>
</dbReference>
<gene>
    <name evidence="15" type="primary">ilvD</name>
    <name evidence="18" type="ORF">SNE34_10105</name>
</gene>
<keyword evidence="7 15" id="KW-0408">Iron</keyword>
<keyword evidence="9 15" id="KW-0456">Lyase</keyword>
<keyword evidence="3 15" id="KW-0028">Amino-acid biosynthesis</keyword>
<comment type="subunit">
    <text evidence="15">Homodimer.</text>
</comment>
<comment type="similarity">
    <text evidence="2 15">Belongs to the IlvD/Edd family.</text>
</comment>
<dbReference type="SUPFAM" id="SSF52016">
    <property type="entry name" value="LeuD/IlvD-like"/>
    <property type="match status" value="1"/>
</dbReference>
<dbReference type="PROSITE" id="PS00887">
    <property type="entry name" value="ILVD_EDD_2"/>
    <property type="match status" value="1"/>
</dbReference>
<evidence type="ECO:0000256" key="1">
    <source>
        <dbReference type="ARBA" id="ARBA00001946"/>
    </source>
</evidence>
<comment type="catalytic activity">
    <reaction evidence="15">
        <text>(2R,3R)-2,3-dihydroxy-3-methylpentanoate = (S)-3-methyl-2-oxopentanoate + H2O</text>
        <dbReference type="Rhea" id="RHEA:27694"/>
        <dbReference type="ChEBI" id="CHEBI:15377"/>
        <dbReference type="ChEBI" id="CHEBI:35146"/>
        <dbReference type="ChEBI" id="CHEBI:49258"/>
        <dbReference type="EC" id="4.2.1.9"/>
    </reaction>
</comment>
<dbReference type="Pfam" id="PF00920">
    <property type="entry name" value="ILVD_EDD_N"/>
    <property type="match status" value="1"/>
</dbReference>
<comment type="pathway">
    <text evidence="13 15">Amino-acid biosynthesis; L-isoleucine biosynthesis; L-isoleucine from 2-oxobutanoate: step 3/4.</text>
</comment>
<dbReference type="EC" id="4.2.1.9" evidence="14 15"/>
<evidence type="ECO:0000259" key="17">
    <source>
        <dbReference type="Pfam" id="PF24877"/>
    </source>
</evidence>
<organism evidence="18 19">
    <name type="scientific">Novilysobacter erysipheiresistens</name>
    <dbReference type="NCBI Taxonomy" id="1749332"/>
    <lineage>
        <taxon>Bacteria</taxon>
        <taxon>Pseudomonadati</taxon>
        <taxon>Pseudomonadota</taxon>
        <taxon>Gammaproteobacteria</taxon>
        <taxon>Lysobacterales</taxon>
        <taxon>Lysobacteraceae</taxon>
        <taxon>Novilysobacter</taxon>
    </lineage>
</organism>
<evidence type="ECO:0000256" key="10">
    <source>
        <dbReference type="ARBA" id="ARBA00023304"/>
    </source>
</evidence>
<dbReference type="PANTHER" id="PTHR21000:SF5">
    <property type="entry name" value="DIHYDROXY-ACID DEHYDRATASE, MITOCHONDRIAL"/>
    <property type="match status" value="1"/>
</dbReference>
<evidence type="ECO:0000256" key="5">
    <source>
        <dbReference type="ARBA" id="ARBA00022723"/>
    </source>
</evidence>
<evidence type="ECO:0000256" key="11">
    <source>
        <dbReference type="ARBA" id="ARBA00029304"/>
    </source>
</evidence>
<dbReference type="InterPro" id="IPR037237">
    <property type="entry name" value="IlvD/EDD_N"/>
</dbReference>
<evidence type="ECO:0000256" key="14">
    <source>
        <dbReference type="ARBA" id="ARBA00029490"/>
    </source>
</evidence>
<reference evidence="18 19" key="1">
    <citation type="journal article" date="2016" name="Int. J. Syst. Evol. Microbiol.">
        <title>Lysobacter erysipheiresistens sp. nov., an antagonist of powdery mildew, isolated from tobacco-cultivated soil.</title>
        <authorList>
            <person name="Xie B."/>
            <person name="Li T."/>
            <person name="Lin X."/>
            <person name="Wang C.J."/>
            <person name="Chen Y.J."/>
            <person name="Liu W.J."/>
            <person name="Zhao Z.W."/>
        </authorList>
    </citation>
    <scope>NUCLEOTIDE SEQUENCE [LARGE SCALE GENOMIC DNA]</scope>
    <source>
        <strain evidence="18 19">RS-LYSO-3</strain>
    </source>
</reference>
<proteinExistence type="inferred from homology"/>
<dbReference type="EMBL" id="JAXGFP010000005">
    <property type="protein sequence ID" value="MEG3184363.1"/>
    <property type="molecule type" value="Genomic_DNA"/>
</dbReference>
<dbReference type="InterPro" id="IPR020558">
    <property type="entry name" value="DiOHA_6PGluconate_deHydtase_CS"/>
</dbReference>
<feature type="active site" description="Proton acceptor" evidence="15">
    <location>
        <position position="474"/>
    </location>
</feature>
<keyword evidence="6 15" id="KW-0460">Magnesium</keyword>
<evidence type="ECO:0000256" key="13">
    <source>
        <dbReference type="ARBA" id="ARBA00029437"/>
    </source>
</evidence>
<comment type="catalytic activity">
    <reaction evidence="11">
        <text>(2R)-2,3-dihydroxy-3-methylbutanoate = 3-methyl-2-oxobutanoate + H2O</text>
        <dbReference type="Rhea" id="RHEA:24809"/>
        <dbReference type="ChEBI" id="CHEBI:11851"/>
        <dbReference type="ChEBI" id="CHEBI:15377"/>
        <dbReference type="ChEBI" id="CHEBI:49072"/>
        <dbReference type="EC" id="4.2.1.9"/>
    </reaction>
    <physiologicalReaction direction="left-to-right" evidence="11">
        <dbReference type="Rhea" id="RHEA:24810"/>
    </physiologicalReaction>
</comment>
<keyword evidence="4 15" id="KW-0001">2Fe-2S</keyword>
<dbReference type="Pfam" id="PF24877">
    <property type="entry name" value="ILV_EDD_C"/>
    <property type="match status" value="1"/>
</dbReference>
<keyword evidence="8 15" id="KW-0411">Iron-sulfur</keyword>
<evidence type="ECO:0000256" key="3">
    <source>
        <dbReference type="ARBA" id="ARBA00022605"/>
    </source>
</evidence>
<dbReference type="Proteomes" id="UP001355056">
    <property type="component" value="Unassembled WGS sequence"/>
</dbReference>
<evidence type="ECO:0000256" key="7">
    <source>
        <dbReference type="ARBA" id="ARBA00023004"/>
    </source>
</evidence>
<sequence>MKSHAIKHGPAHAPARAMLRATGLDDAAIAKPFVGVVHTWTDVSPCNLTLRDLAGHVRAGVQAGGGTAVEFNTIAVTDGIAMGSEGMRASLASRETIADSIELAVSGHCLDAMVLLVGCDKTLPAAAMAAARLDIPTVILYGGTIMPGQCTGTGTDGSARALTVQDVFEAVGAHSAGRIDDAELQRIESHACPGAGACGGQFTANTMAMVLTFLGLSPLQLNDIPAIHPDKPAAARACGELVMQRLRDGGPLPRALLSSAALRNAARAVSATAGSTNAVLHLLAIAHEAGIAFALDEFEAAAACTPVIADLKPGGRHTAAELFAAGGTALVARELRVAGLIADIPTVTGRSFFTELDTLPAAGPQDVIRPVADPIKPRGGYSILYGDLAPEGCIVKLAGHGRERFEGPARVFDSEEAAFAAVQARRIAAGDVVVIRFEGPAGGPGMREMLAVTAALVGQGLGNHVALLTDGRFSGATHGFMVGHVAPEAARGGPIARLRDGDRVRIDVATRRIDVDADLVAREPVRIAARVATGVLAKYAQLVGSASRGAVTTPGPLDDSRRIASTLVDNTAKSPTTTREPIPA</sequence>
<dbReference type="Gene3D" id="3.50.30.80">
    <property type="entry name" value="IlvD/EDD C-terminal domain-like"/>
    <property type="match status" value="1"/>
</dbReference>
<comment type="function">
    <text evidence="15">Functions in the biosynthesis of branched-chain amino acids. Catalyzes the dehydration of (2R,3R)-2,3-dihydroxy-3-methylpentanoate (2,3-dihydroxy-3-methylvalerate) into 2-oxo-3-methylpentanoate (2-oxo-3-methylvalerate) and of (2R)-2,3-dihydroxy-3-methylbutanoate (2,3-dihydroxyisovalerate) into 2-oxo-3-methylbutanoate (2-oxoisovalerate), the penultimate precursor to L-isoleucine and L-valine, respectively.</text>
</comment>
<comment type="cofactor">
    <cofactor evidence="1 15">
        <name>Mg(2+)</name>
        <dbReference type="ChEBI" id="CHEBI:18420"/>
    </cofactor>
</comment>
<feature type="binding site" evidence="15">
    <location>
        <position position="448"/>
    </location>
    <ligand>
        <name>Mg(2+)</name>
        <dbReference type="ChEBI" id="CHEBI:18420"/>
    </ligand>
</feature>
<dbReference type="InterPro" id="IPR000581">
    <property type="entry name" value="ILV_EDD_N"/>
</dbReference>
<dbReference type="PROSITE" id="PS00886">
    <property type="entry name" value="ILVD_EDD_1"/>
    <property type="match status" value="1"/>
</dbReference>
<comment type="pathway">
    <text evidence="12 15">Amino-acid biosynthesis; L-valine biosynthesis; L-valine from pyruvate: step 3/4.</text>
</comment>
<keyword evidence="10 15" id="KW-0100">Branched-chain amino acid biosynthesis</keyword>
<feature type="binding site" evidence="15">
    <location>
        <position position="46"/>
    </location>
    <ligand>
        <name>[2Fe-2S] cluster</name>
        <dbReference type="ChEBI" id="CHEBI:190135"/>
    </ligand>
</feature>
<dbReference type="RefSeq" id="WP_332616882.1">
    <property type="nucleotide sequence ID" value="NZ_JAXGFP010000005.1"/>
</dbReference>
<feature type="domain" description="Dihydroxy-acid/6-phosphogluconate dehydratase N-terminal" evidence="16">
    <location>
        <begin position="31"/>
        <end position="351"/>
    </location>
</feature>
<dbReference type="InterPro" id="IPR050165">
    <property type="entry name" value="DHAD_IlvD/Edd"/>
</dbReference>
<dbReference type="NCBIfam" id="NF002068">
    <property type="entry name" value="PRK00911.1"/>
    <property type="match status" value="1"/>
</dbReference>
<name>A0ABU7YZX1_9GAMM</name>
<feature type="binding site" evidence="15">
    <location>
        <position position="78"/>
    </location>
    <ligand>
        <name>Mg(2+)</name>
        <dbReference type="ChEBI" id="CHEBI:18420"/>
    </ligand>
</feature>
<feature type="modified residue" description="N6-carboxylysine" evidence="15">
    <location>
        <position position="121"/>
    </location>
</feature>
<dbReference type="GO" id="GO:0004160">
    <property type="term" value="F:dihydroxy-acid dehydratase activity"/>
    <property type="evidence" value="ECO:0007669"/>
    <property type="project" value="UniProtKB-EC"/>
</dbReference>
<dbReference type="InterPro" id="IPR042096">
    <property type="entry name" value="Dihydro-acid_dehy_C"/>
</dbReference>
<comment type="caution">
    <text evidence="18">The sequence shown here is derived from an EMBL/GenBank/DDBJ whole genome shotgun (WGS) entry which is preliminary data.</text>
</comment>
<dbReference type="InterPro" id="IPR004404">
    <property type="entry name" value="DihydroxyA_deHydtase"/>
</dbReference>
<evidence type="ECO:0000259" key="16">
    <source>
        <dbReference type="Pfam" id="PF00920"/>
    </source>
</evidence>
<evidence type="ECO:0000256" key="4">
    <source>
        <dbReference type="ARBA" id="ARBA00022714"/>
    </source>
</evidence>
<dbReference type="SUPFAM" id="SSF143975">
    <property type="entry name" value="IlvD/EDD N-terminal domain-like"/>
    <property type="match status" value="1"/>
</dbReference>
<comment type="cofactor">
    <cofactor evidence="15">
        <name>[2Fe-2S] cluster</name>
        <dbReference type="ChEBI" id="CHEBI:190135"/>
    </cofactor>
    <text evidence="15">Binds 1 [2Fe-2S] cluster per subunit. This cluster acts as a Lewis acid cofactor.</text>
</comment>
<feature type="binding site" evidence="15">
    <location>
        <position position="120"/>
    </location>
    <ligand>
        <name>Mg(2+)</name>
        <dbReference type="ChEBI" id="CHEBI:18420"/>
    </ligand>
</feature>
<evidence type="ECO:0000256" key="9">
    <source>
        <dbReference type="ARBA" id="ARBA00023239"/>
    </source>
</evidence>
<dbReference type="PANTHER" id="PTHR21000">
    <property type="entry name" value="DIHYDROXY-ACID DEHYDRATASE DAD"/>
    <property type="match status" value="1"/>
</dbReference>
<evidence type="ECO:0000313" key="18">
    <source>
        <dbReference type="EMBL" id="MEG3184363.1"/>
    </source>
</evidence>
<keyword evidence="5 15" id="KW-0479">Metal-binding</keyword>
<comment type="caution">
    <text evidence="15">Lacks conserved residue(s) required for the propagation of feature annotation.</text>
</comment>
<dbReference type="HAMAP" id="MF_00012">
    <property type="entry name" value="IlvD"/>
    <property type="match status" value="1"/>
</dbReference>
<accession>A0ABU7YZX1</accession>
<evidence type="ECO:0000256" key="2">
    <source>
        <dbReference type="ARBA" id="ARBA00006486"/>
    </source>
</evidence>
<protein>
    <recommendedName>
        <fullName evidence="14 15">Dihydroxy-acid dehydratase</fullName>
        <shortName evidence="15">DAD</shortName>
        <ecNumber evidence="14 15">4.2.1.9</ecNumber>
    </recommendedName>
</protein>
<feature type="domain" description="Dihydroxy-acid/6-phosphogluconate dehydratase C-terminal" evidence="17">
    <location>
        <begin position="366"/>
        <end position="550"/>
    </location>
</feature>